<dbReference type="GO" id="GO:0009435">
    <property type="term" value="P:NAD+ biosynthetic process"/>
    <property type="evidence" value="ECO:0007669"/>
    <property type="project" value="UniProtKB-UniRule"/>
</dbReference>
<dbReference type="UniPathway" id="UPA00253">
    <property type="reaction ID" value="UER00456"/>
</dbReference>
<comment type="caution">
    <text evidence="9">The sequence shown here is derived from an EMBL/GenBank/DDBJ whole genome shotgun (WGS) entry which is preliminary data.</text>
</comment>
<keyword evidence="2 6" id="KW-0662">Pyridine nucleotide biosynthesis</keyword>
<comment type="function">
    <text evidence="6">Specifically catalyzes the NAD or NADP-dependent dehydrogenation of L-aspartate to iminoaspartate.</text>
</comment>
<dbReference type="GO" id="GO:0050661">
    <property type="term" value="F:NADP binding"/>
    <property type="evidence" value="ECO:0007669"/>
    <property type="project" value="UniProtKB-UniRule"/>
</dbReference>
<accession>A0A0A3I6P6</accession>
<feature type="binding site" evidence="6">
    <location>
        <position position="180"/>
    </location>
    <ligand>
        <name>NAD(+)</name>
        <dbReference type="ChEBI" id="CHEBI:57540"/>
    </ligand>
</feature>
<dbReference type="GO" id="GO:0033735">
    <property type="term" value="F:aspartate dehydrogenase [NAD(P)+] activity"/>
    <property type="evidence" value="ECO:0007669"/>
    <property type="project" value="UniProtKB-EC"/>
</dbReference>
<keyword evidence="4 6" id="KW-0560">Oxidoreductase</keyword>
<feature type="domain" description="Aspartate dehydrogenase" evidence="7">
    <location>
        <begin position="157"/>
        <end position="244"/>
    </location>
</feature>
<evidence type="ECO:0000256" key="6">
    <source>
        <dbReference type="HAMAP-Rule" id="MF_01265"/>
    </source>
</evidence>
<evidence type="ECO:0000256" key="1">
    <source>
        <dbReference type="ARBA" id="ARBA00008331"/>
    </source>
</evidence>
<keyword evidence="3 6" id="KW-0521">NADP</keyword>
<dbReference type="RefSeq" id="WP_036184777.1">
    <property type="nucleotide sequence ID" value="NZ_AVDA01000007.1"/>
</dbReference>
<proteinExistence type="inferred from homology"/>
<dbReference type="eggNOG" id="COG1712">
    <property type="taxonomic scope" value="Bacteria"/>
</dbReference>
<protein>
    <recommendedName>
        <fullName evidence="6">L-aspartate dehydrogenase</fullName>
        <ecNumber evidence="6">1.4.1.21</ecNumber>
    </recommendedName>
</protein>
<comment type="catalytic activity">
    <reaction evidence="6">
        <text>L-aspartate + NAD(+) + H2O = oxaloacetate + NH4(+) + NADH + H(+)</text>
        <dbReference type="Rhea" id="RHEA:11788"/>
        <dbReference type="ChEBI" id="CHEBI:15377"/>
        <dbReference type="ChEBI" id="CHEBI:15378"/>
        <dbReference type="ChEBI" id="CHEBI:16452"/>
        <dbReference type="ChEBI" id="CHEBI:28938"/>
        <dbReference type="ChEBI" id="CHEBI:29991"/>
        <dbReference type="ChEBI" id="CHEBI:57540"/>
        <dbReference type="ChEBI" id="CHEBI:57945"/>
        <dbReference type="EC" id="1.4.1.21"/>
    </reaction>
</comment>
<dbReference type="InterPro" id="IPR005106">
    <property type="entry name" value="Asp/hSer_DH_NAD-bd"/>
</dbReference>
<dbReference type="NCBIfam" id="NF009828">
    <property type="entry name" value="PRK13303.1-3"/>
    <property type="match status" value="1"/>
</dbReference>
<dbReference type="GO" id="GO:0016639">
    <property type="term" value="F:oxidoreductase activity, acting on the CH-NH2 group of donors, NAD or NADP as acceptor"/>
    <property type="evidence" value="ECO:0007669"/>
    <property type="project" value="UniProtKB-UniRule"/>
</dbReference>
<gene>
    <name evidence="6" type="primary">nadX</name>
    <name evidence="9" type="ORF">CD29_07530</name>
</gene>
<dbReference type="Pfam" id="PF01958">
    <property type="entry name" value="Asp_DH_C"/>
    <property type="match status" value="1"/>
</dbReference>
<dbReference type="Gene3D" id="3.40.50.720">
    <property type="entry name" value="NAD(P)-binding Rossmann-like Domain"/>
    <property type="match status" value="1"/>
</dbReference>
<dbReference type="PIRSF" id="PIRSF005227">
    <property type="entry name" value="Asp_dh_NAD_syn"/>
    <property type="match status" value="1"/>
</dbReference>
<reference evidence="9 10" key="1">
    <citation type="submission" date="2014-02" db="EMBL/GenBank/DDBJ databases">
        <title>Draft genome sequence of Lysinibacillus manganicus DSM 26584T.</title>
        <authorList>
            <person name="Zhang F."/>
            <person name="Wang G."/>
            <person name="Zhang L."/>
        </authorList>
    </citation>
    <scope>NUCLEOTIDE SEQUENCE [LARGE SCALE GENOMIC DNA]</scope>
    <source>
        <strain evidence="9 10">DSM 26584</strain>
    </source>
</reference>
<comment type="catalytic activity">
    <reaction evidence="6">
        <text>L-aspartate + NADP(+) + H2O = oxaloacetate + NH4(+) + NADPH + H(+)</text>
        <dbReference type="Rhea" id="RHEA:11784"/>
        <dbReference type="ChEBI" id="CHEBI:15377"/>
        <dbReference type="ChEBI" id="CHEBI:15378"/>
        <dbReference type="ChEBI" id="CHEBI:16452"/>
        <dbReference type="ChEBI" id="CHEBI:28938"/>
        <dbReference type="ChEBI" id="CHEBI:29991"/>
        <dbReference type="ChEBI" id="CHEBI:57783"/>
        <dbReference type="ChEBI" id="CHEBI:58349"/>
        <dbReference type="EC" id="1.4.1.21"/>
    </reaction>
</comment>
<keyword evidence="5 6" id="KW-0520">NAD</keyword>
<dbReference type="InterPro" id="IPR002811">
    <property type="entry name" value="Asp_DH"/>
</dbReference>
<name>A0A0A3I6P6_9BACL</name>
<evidence type="ECO:0000256" key="4">
    <source>
        <dbReference type="ARBA" id="ARBA00023002"/>
    </source>
</evidence>
<dbReference type="InterPro" id="IPR020626">
    <property type="entry name" value="Asp_DH_prok"/>
</dbReference>
<dbReference type="PANTHER" id="PTHR31873">
    <property type="entry name" value="L-ASPARTATE DEHYDROGENASE-RELATED"/>
    <property type="match status" value="1"/>
</dbReference>
<dbReference type="Proteomes" id="UP000030416">
    <property type="component" value="Unassembled WGS sequence"/>
</dbReference>
<dbReference type="STRING" id="1384049.CD29_07530"/>
<dbReference type="EC" id="1.4.1.21" evidence="6"/>
<dbReference type="SUPFAM" id="SSF55347">
    <property type="entry name" value="Glyceraldehyde-3-phosphate dehydrogenase-like, C-terminal domain"/>
    <property type="match status" value="1"/>
</dbReference>
<dbReference type="SUPFAM" id="SSF51735">
    <property type="entry name" value="NAD(P)-binding Rossmann-fold domains"/>
    <property type="match status" value="1"/>
</dbReference>
<dbReference type="Pfam" id="PF03447">
    <property type="entry name" value="NAD_binding_3"/>
    <property type="match status" value="1"/>
</dbReference>
<evidence type="ECO:0000259" key="7">
    <source>
        <dbReference type="Pfam" id="PF01958"/>
    </source>
</evidence>
<dbReference type="AlphaFoldDB" id="A0A0A3I6P6"/>
<dbReference type="NCBIfam" id="NF009829">
    <property type="entry name" value="PRK13303.1-4"/>
    <property type="match status" value="1"/>
</dbReference>
<feature type="domain" description="Aspartate/homoserine dehydrogenase NAD-binding" evidence="8">
    <location>
        <begin position="7"/>
        <end position="119"/>
    </location>
</feature>
<evidence type="ECO:0000256" key="2">
    <source>
        <dbReference type="ARBA" id="ARBA00022642"/>
    </source>
</evidence>
<evidence type="ECO:0000256" key="5">
    <source>
        <dbReference type="ARBA" id="ARBA00023027"/>
    </source>
</evidence>
<feature type="active site" evidence="6">
    <location>
        <position position="210"/>
    </location>
</feature>
<dbReference type="PANTHER" id="PTHR31873:SF6">
    <property type="entry name" value="ASPARTATE DEHYDROGENASE DOMAIN-CONTAINING PROTEIN"/>
    <property type="match status" value="1"/>
</dbReference>
<dbReference type="GO" id="GO:0051287">
    <property type="term" value="F:NAD binding"/>
    <property type="evidence" value="ECO:0007669"/>
    <property type="project" value="UniProtKB-UniRule"/>
</dbReference>
<sequence length="259" mass="27741">MNIGLIGAGAIANFLLEKLNGDQGENLRIKSILVRDKEKYRSIESNFQVKLFTNLDAFLSSDIDIVVEAADIQAVKSLVPSVLKEKDVVLISIGALADGELLEEISELAQAYKKQVHLPSGAIGGLDLLQNAHALGTVTSVSLTTRKPASSLIEEHIDEAKVVFEGKALDAIKQFPKNMNVAIVLALAGLGMEKTRVCLVADPNIEKNVHSVEVAGDFGEATFTITNNPLPENPKTSYLAAMSILGTLKRLDGKLRIGG</sequence>
<feature type="binding site" evidence="6">
    <location>
        <position position="122"/>
    </location>
    <ligand>
        <name>NAD(+)</name>
        <dbReference type="ChEBI" id="CHEBI:57540"/>
    </ligand>
</feature>
<evidence type="ECO:0000313" key="9">
    <source>
        <dbReference type="EMBL" id="KGR79190.1"/>
    </source>
</evidence>
<dbReference type="OrthoDB" id="1906017at2"/>
<dbReference type="InterPro" id="IPR011182">
    <property type="entry name" value="L-Asp_DH"/>
</dbReference>
<dbReference type="NCBIfam" id="TIGR03855">
    <property type="entry name" value="NAD_NadX"/>
    <property type="match status" value="1"/>
</dbReference>
<keyword evidence="10" id="KW-1185">Reference proteome</keyword>
<dbReference type="Gene3D" id="3.30.360.10">
    <property type="entry name" value="Dihydrodipicolinate Reductase, domain 2"/>
    <property type="match status" value="1"/>
</dbReference>
<dbReference type="InterPro" id="IPR036291">
    <property type="entry name" value="NAD(P)-bd_dom_sf"/>
</dbReference>
<comment type="miscellaneous">
    <text evidence="6">The iminoaspartate product is unstable in aqueous solution and can decompose to oxaloacetate and ammonia.</text>
</comment>
<evidence type="ECO:0000313" key="10">
    <source>
        <dbReference type="Proteomes" id="UP000030416"/>
    </source>
</evidence>
<evidence type="ECO:0000259" key="8">
    <source>
        <dbReference type="Pfam" id="PF03447"/>
    </source>
</evidence>
<comment type="pathway">
    <text evidence="6">Cofactor biosynthesis; NAD(+) biosynthesis; iminoaspartate from L-aspartate (dehydrogenase route): step 1/1.</text>
</comment>
<comment type="similarity">
    <text evidence="1 6">Belongs to the L-aspartate dehydrogenase family.</text>
</comment>
<dbReference type="HAMAP" id="MF_01265">
    <property type="entry name" value="NadX"/>
    <property type="match status" value="1"/>
</dbReference>
<dbReference type="InterPro" id="IPR022487">
    <property type="entry name" value="Asp_DH_arc"/>
</dbReference>
<dbReference type="EMBL" id="JPVN01000007">
    <property type="protein sequence ID" value="KGR79190.1"/>
    <property type="molecule type" value="Genomic_DNA"/>
</dbReference>
<evidence type="ECO:0000256" key="3">
    <source>
        <dbReference type="ARBA" id="ARBA00022857"/>
    </source>
</evidence>
<organism evidence="9 10">
    <name type="scientific">Ureibacillus manganicus DSM 26584</name>
    <dbReference type="NCBI Taxonomy" id="1384049"/>
    <lineage>
        <taxon>Bacteria</taxon>
        <taxon>Bacillati</taxon>
        <taxon>Bacillota</taxon>
        <taxon>Bacilli</taxon>
        <taxon>Bacillales</taxon>
        <taxon>Caryophanaceae</taxon>
        <taxon>Ureibacillus</taxon>
    </lineage>
</organism>